<dbReference type="AlphaFoldDB" id="C4J806"/>
<organism evidence="1">
    <name type="scientific">Zea mays</name>
    <name type="common">Maize</name>
    <dbReference type="NCBI Taxonomy" id="4577"/>
    <lineage>
        <taxon>Eukaryota</taxon>
        <taxon>Viridiplantae</taxon>
        <taxon>Streptophyta</taxon>
        <taxon>Embryophyta</taxon>
        <taxon>Tracheophyta</taxon>
        <taxon>Spermatophyta</taxon>
        <taxon>Magnoliopsida</taxon>
        <taxon>Liliopsida</taxon>
        <taxon>Poales</taxon>
        <taxon>Poaceae</taxon>
        <taxon>PACMAD clade</taxon>
        <taxon>Panicoideae</taxon>
        <taxon>Andropogonodae</taxon>
        <taxon>Andropogoneae</taxon>
        <taxon>Tripsacinae</taxon>
        <taxon>Zea</taxon>
    </lineage>
</organism>
<reference evidence="1" key="2">
    <citation type="submission" date="2012-06" db="EMBL/GenBank/DDBJ databases">
        <authorList>
            <person name="Yu Y."/>
            <person name="Currie J."/>
            <person name="Lomeli R."/>
            <person name="Angelova A."/>
            <person name="Collura K."/>
            <person name="Wissotski M."/>
            <person name="Campos D."/>
            <person name="Kudrna D."/>
            <person name="Golser W."/>
            <person name="Ashely E."/>
            <person name="Descour A."/>
            <person name="Fernandes J."/>
            <person name="Soderlund C."/>
            <person name="Walbot V."/>
        </authorList>
    </citation>
    <scope>NUCLEOTIDE SEQUENCE</scope>
    <source>
        <strain evidence="1">B73</strain>
    </source>
</reference>
<proteinExistence type="evidence at transcript level"/>
<protein>
    <submittedName>
        <fullName evidence="1">Uncharacterized protein</fullName>
    </submittedName>
</protein>
<name>C4J806_MAIZE</name>
<accession>C4J806</accession>
<sequence>MFADSVQAAFNFSGSVLTPFFLNLSGLVDRDAAALGGGAEETSPLRLSLFTIADRNGPANKLWRIESPRSVALNLVQNQARSMCSL</sequence>
<evidence type="ECO:0000313" key="1">
    <source>
        <dbReference type="EMBL" id="ACR37306.1"/>
    </source>
</evidence>
<dbReference type="EMBL" id="BT086953">
    <property type="protein sequence ID" value="ACR37306.1"/>
    <property type="molecule type" value="mRNA"/>
</dbReference>
<reference evidence="1" key="1">
    <citation type="journal article" date="2009" name="PLoS Genet.">
        <title>Sequencing, mapping, and analysis of 27,455 maize full-length cDNAs.</title>
        <authorList>
            <person name="Soderlund C."/>
            <person name="Descour A."/>
            <person name="Kudrna D."/>
            <person name="Bomhoff M."/>
            <person name="Boyd L."/>
            <person name="Currie J."/>
            <person name="Angelova A."/>
            <person name="Collura K."/>
            <person name="Wissotski M."/>
            <person name="Ashley E."/>
            <person name="Morrow D."/>
            <person name="Fernandes J."/>
            <person name="Walbot V."/>
            <person name="Yu Y."/>
        </authorList>
    </citation>
    <scope>NUCLEOTIDE SEQUENCE</scope>
    <source>
        <strain evidence="1">B73</strain>
    </source>
</reference>